<accession>A0A2S7KYM8</accession>
<dbReference type="CDD" id="cd11576">
    <property type="entry name" value="GH99_GH71_like_2"/>
    <property type="match status" value="1"/>
</dbReference>
<organism evidence="1 2">
    <name type="scientific">Polaribacter filamentus</name>
    <dbReference type="NCBI Taxonomy" id="53483"/>
    <lineage>
        <taxon>Bacteria</taxon>
        <taxon>Pseudomonadati</taxon>
        <taxon>Bacteroidota</taxon>
        <taxon>Flavobacteriia</taxon>
        <taxon>Flavobacteriales</taxon>
        <taxon>Flavobacteriaceae</taxon>
    </lineage>
</organism>
<dbReference type="RefSeq" id="WP_104809932.1">
    <property type="nucleotide sequence ID" value="NZ_MQUA01000013.1"/>
</dbReference>
<name>A0A2S7KYM8_9FLAO</name>
<reference evidence="1 2" key="1">
    <citation type="submission" date="2016-11" db="EMBL/GenBank/DDBJ databases">
        <title>Trade-off between light-utilization and light-protection in marine flavobacteria.</title>
        <authorList>
            <person name="Kumagai Y."/>
        </authorList>
    </citation>
    <scope>NUCLEOTIDE SEQUENCE [LARGE SCALE GENOMIC DNA]</scope>
    <source>
        <strain evidence="1 2">ATCC 700397</strain>
    </source>
</reference>
<dbReference type="Gene3D" id="3.20.20.80">
    <property type="entry name" value="Glycosidases"/>
    <property type="match status" value="1"/>
</dbReference>
<keyword evidence="2" id="KW-1185">Reference proteome</keyword>
<sequence>MKNLKLKFYYFLMIVPLLVINTSCDKPNGVESAMFVAPGYVLEDDTVYDPEDSVYKSYNGLVMAGYQGWFAAEGDDSNRGWYHYRNGACGGFTNSCSSIDMWPDMTEYENKYITPYKNPDGSDTFLFSSFDEQTVDTHFRWMQENNIDGVHMQRFLAEVIDNENGKRHFDRVLRHALKAAKKYGRAISVMYDLSGSNSDRIPLLQEDWNELVRKFRLNNNIENPTYLWHNGKPMMSIWGVGFDGDRDYSTEDVDKLVDNLKGPNDDKVSIMLGVPYYWREQTNDTEPGPELHDIIRKVDMIMPWAVGRYNSPTSYRNVSKVAGDVQWAAENDVDYVPLVFPGFSWGNLKREPNYFNSIPRLEGEFLWAQVDGAKAGGAQSLYMAMFDEVDEGTAIFKVKRENEVPVVEGNDGYKFVGIEEGLKSDYYLWLTGQAANWFHGDDSYNSTKPIRN</sequence>
<dbReference type="Proteomes" id="UP000239522">
    <property type="component" value="Unassembled WGS sequence"/>
</dbReference>
<evidence type="ECO:0000313" key="1">
    <source>
        <dbReference type="EMBL" id="PQB07720.1"/>
    </source>
</evidence>
<gene>
    <name evidence="1" type="ORF">BST83_11550</name>
</gene>
<protein>
    <submittedName>
        <fullName evidence="1">Xylosidase</fullName>
    </submittedName>
</protein>
<comment type="caution">
    <text evidence="1">The sequence shown here is derived from an EMBL/GenBank/DDBJ whole genome shotgun (WGS) entry which is preliminary data.</text>
</comment>
<dbReference type="AlphaFoldDB" id="A0A2S7KYM8"/>
<evidence type="ECO:0000313" key="2">
    <source>
        <dbReference type="Proteomes" id="UP000239522"/>
    </source>
</evidence>
<proteinExistence type="predicted"/>
<dbReference type="EMBL" id="MQUA01000013">
    <property type="protein sequence ID" value="PQB07720.1"/>
    <property type="molecule type" value="Genomic_DNA"/>
</dbReference>